<gene>
    <name evidence="1" type="ORF">M993_02221</name>
</gene>
<evidence type="ECO:0000313" key="2">
    <source>
        <dbReference type="Proteomes" id="UP000078431"/>
    </source>
</evidence>
<comment type="caution">
    <text evidence="1">The sequence shown here is derived from an EMBL/GenBank/DDBJ whole genome shotgun (WGS) entry which is preliminary data.</text>
</comment>
<evidence type="ECO:0000313" key="1">
    <source>
        <dbReference type="EMBL" id="OAT58918.1"/>
    </source>
</evidence>
<reference evidence="1 2" key="1">
    <citation type="submission" date="2016-04" db="EMBL/GenBank/DDBJ databases">
        <title>ATOL: Assembling a taxonomically balanced genome-scale reconstruction of the evolutionary history of the Enterobacteriaceae.</title>
        <authorList>
            <person name="Plunkett G.III."/>
            <person name="Neeno-Eckwall E.C."/>
            <person name="Glasner J.D."/>
            <person name="Perna N.T."/>
        </authorList>
    </citation>
    <scope>NUCLEOTIDE SEQUENCE [LARGE SCALE GENOMIC DNA]</scope>
    <source>
        <strain evidence="1 2">ATCC 12841</strain>
    </source>
</reference>
<dbReference type="Proteomes" id="UP000078431">
    <property type="component" value="Unassembled WGS sequence"/>
</dbReference>
<sequence length="51" mass="6058">MKIIQGLKVFAQELLKIDYELNSKIFELFFQIISDFLDSKRQAEVVKNQTH</sequence>
<organism evidence="1 2">
    <name type="scientific">Obesumbacterium proteus ATCC 12841</name>
    <dbReference type="NCBI Taxonomy" id="1354268"/>
    <lineage>
        <taxon>Bacteria</taxon>
        <taxon>Pseudomonadati</taxon>
        <taxon>Pseudomonadota</taxon>
        <taxon>Gammaproteobacteria</taxon>
        <taxon>Enterobacterales</taxon>
        <taxon>Hafniaceae</taxon>
        <taxon>Obesumbacterium</taxon>
    </lineage>
</organism>
<dbReference type="EMBL" id="LXEX01000031">
    <property type="protein sequence ID" value="OAT58918.1"/>
    <property type="molecule type" value="Genomic_DNA"/>
</dbReference>
<accession>A0AA91EEA6</accession>
<keyword evidence="2" id="KW-1185">Reference proteome</keyword>
<dbReference type="RefSeq" id="WP_156088307.1">
    <property type="nucleotide sequence ID" value="NZ_LXEX01000031.1"/>
</dbReference>
<protein>
    <submittedName>
        <fullName evidence="1">Uncharacterized protein</fullName>
    </submittedName>
</protein>
<dbReference type="AlphaFoldDB" id="A0AA91EEA6"/>
<proteinExistence type="predicted"/>
<name>A0AA91EEA6_9GAMM</name>